<sequence length="207" mass="23815">MKWHFSILILFFTFFGILSQNEVSVPNQEIVLQFKGVEVTSQEAQSAIAIVKKHLQDIGADNIHVKKNENGKLKITYHSDVDISCVKESLSKEKKISFDYIFDNEDDNHKHIPSDDNLICYNFDIYEIQNGVDTDLDLNGIVLKKKTNNDRFFEPNVFLSYGRIDVRKENRIFKVSYDLWRNIVITIENPSYSIPEVRAGPVALGNA</sequence>
<accession>A0ABU3U6E5</accession>
<reference evidence="1 2" key="1">
    <citation type="submission" date="2023-10" db="EMBL/GenBank/DDBJ databases">
        <title>Marimonas sp. nov. isolated from tidal mud flat.</title>
        <authorList>
            <person name="Jaincy N.J."/>
            <person name="Srinivasan S."/>
            <person name="Lee S.-S."/>
        </authorList>
    </citation>
    <scope>NUCLEOTIDE SEQUENCE [LARGE SCALE GENOMIC DNA]</scope>
    <source>
        <strain evidence="1 2">MJ-SS3</strain>
    </source>
</reference>
<keyword evidence="2" id="KW-1185">Reference proteome</keyword>
<dbReference type="EMBL" id="JAWHTF010000003">
    <property type="protein sequence ID" value="MDU8885979.1"/>
    <property type="molecule type" value="Genomic_DNA"/>
</dbReference>
<gene>
    <name evidence="1" type="ORF">RXV94_07390</name>
</gene>
<organism evidence="1 2">
    <name type="scientific">Gilvirhabdus luticola</name>
    <dbReference type="NCBI Taxonomy" id="3079858"/>
    <lineage>
        <taxon>Bacteria</taxon>
        <taxon>Pseudomonadati</taxon>
        <taxon>Bacteroidota</taxon>
        <taxon>Flavobacteriia</taxon>
        <taxon>Flavobacteriales</taxon>
        <taxon>Flavobacteriaceae</taxon>
        <taxon>Gilvirhabdus</taxon>
    </lineage>
</organism>
<proteinExistence type="predicted"/>
<dbReference type="RefSeq" id="WP_316661905.1">
    <property type="nucleotide sequence ID" value="NZ_JAWHTF010000003.1"/>
</dbReference>
<evidence type="ECO:0000313" key="1">
    <source>
        <dbReference type="EMBL" id="MDU8885979.1"/>
    </source>
</evidence>
<evidence type="ECO:0000313" key="2">
    <source>
        <dbReference type="Proteomes" id="UP001268651"/>
    </source>
</evidence>
<name>A0ABU3U6E5_9FLAO</name>
<protein>
    <submittedName>
        <fullName evidence="1">Uncharacterized protein</fullName>
    </submittedName>
</protein>
<comment type="caution">
    <text evidence="1">The sequence shown here is derived from an EMBL/GenBank/DDBJ whole genome shotgun (WGS) entry which is preliminary data.</text>
</comment>
<dbReference type="Proteomes" id="UP001268651">
    <property type="component" value="Unassembled WGS sequence"/>
</dbReference>